<comment type="caution">
    <text evidence="7">The sequence shown here is derived from an EMBL/GenBank/DDBJ whole genome shotgun (WGS) entry which is preliminary data.</text>
</comment>
<feature type="transmembrane region" description="Helical" evidence="6">
    <location>
        <begin position="146"/>
        <end position="172"/>
    </location>
</feature>
<evidence type="ECO:0000256" key="1">
    <source>
        <dbReference type="ARBA" id="ARBA00004141"/>
    </source>
</evidence>
<feature type="transmembrane region" description="Helical" evidence="6">
    <location>
        <begin position="119"/>
        <end position="139"/>
    </location>
</feature>
<gene>
    <name evidence="7" type="ORF">Sviol_42690</name>
</gene>
<sequence length="369" mass="38097">MLPCVIFRGVAAAQRWLLGLMLGCYALAGVAPGPGELLRGLRLRFPIQGAVLTLPMGLLAIMLVNAGLGVRVRDIAGAVRRPLRLLLGITANAFLPVLLLPALAVFLRSWPDPLEVECLLVGVMLVLAMPIAGGAASWGQNAGGNVPLVVAMVLGSTLLSPLTVPLGLHLAAQLVGPDGIGGLDDTTRLDGLAGTGAGPFALASVVLPCIVGILVRALLGERRISRVLPWVKAVNLLNVLLLCYINAAGALGQALTHPDPDLLALALMVSGTACALSFLLGRWMSRWTRCNDPDHISLTLATGMNNTSAAAVLATTWFSHRPEVLLPVLSYSLLQKTMATAMGSPPGTSGSVSLADPAADGAPRATTNA</sequence>
<feature type="transmembrane region" description="Helical" evidence="6">
    <location>
        <begin position="45"/>
        <end position="64"/>
    </location>
</feature>
<evidence type="ECO:0000256" key="3">
    <source>
        <dbReference type="ARBA" id="ARBA00022989"/>
    </source>
</evidence>
<dbReference type="Gene3D" id="1.20.1530.20">
    <property type="match status" value="1"/>
</dbReference>
<feature type="transmembrane region" description="Helical" evidence="6">
    <location>
        <begin position="16"/>
        <end position="33"/>
    </location>
</feature>
<dbReference type="InterPro" id="IPR004710">
    <property type="entry name" value="Bilac:Na_transpt"/>
</dbReference>
<evidence type="ECO:0000256" key="2">
    <source>
        <dbReference type="ARBA" id="ARBA00022692"/>
    </source>
</evidence>
<dbReference type="InterPro" id="IPR002657">
    <property type="entry name" value="BilAc:Na_symport/Acr3"/>
</dbReference>
<evidence type="ECO:0000256" key="4">
    <source>
        <dbReference type="ARBA" id="ARBA00023136"/>
    </source>
</evidence>
<feature type="transmembrane region" description="Helical" evidence="6">
    <location>
        <begin position="85"/>
        <end position="107"/>
    </location>
</feature>
<dbReference type="PANTHER" id="PTHR10361">
    <property type="entry name" value="SODIUM-BILE ACID COTRANSPORTER"/>
    <property type="match status" value="1"/>
</dbReference>
<keyword evidence="4 6" id="KW-0472">Membrane</keyword>
<dbReference type="InterPro" id="IPR038770">
    <property type="entry name" value="Na+/solute_symporter_sf"/>
</dbReference>
<protein>
    <recommendedName>
        <fullName evidence="9">Sodium-dependent transporter</fullName>
    </recommendedName>
</protein>
<dbReference type="Pfam" id="PF01758">
    <property type="entry name" value="SBF"/>
    <property type="match status" value="1"/>
</dbReference>
<keyword evidence="8" id="KW-1185">Reference proteome</keyword>
<accession>A0ABQ3QRF3</accession>
<dbReference type="EMBL" id="BNDY01000017">
    <property type="protein sequence ID" value="GHI39861.1"/>
    <property type="molecule type" value="Genomic_DNA"/>
</dbReference>
<reference evidence="7" key="1">
    <citation type="submission" date="2024-05" db="EMBL/GenBank/DDBJ databases">
        <title>Whole genome shotgun sequence of Streptomyces violascens NBRC 12920.</title>
        <authorList>
            <person name="Komaki H."/>
            <person name="Tamura T."/>
        </authorList>
    </citation>
    <scope>NUCLEOTIDE SEQUENCE</scope>
    <source>
        <strain evidence="7">NBRC 12920</strain>
    </source>
</reference>
<feature type="transmembrane region" description="Helical" evidence="6">
    <location>
        <begin position="262"/>
        <end position="281"/>
    </location>
</feature>
<feature type="region of interest" description="Disordered" evidence="5">
    <location>
        <begin position="344"/>
        <end position="369"/>
    </location>
</feature>
<feature type="transmembrane region" description="Helical" evidence="6">
    <location>
        <begin position="192"/>
        <end position="215"/>
    </location>
</feature>
<keyword evidence="3 6" id="KW-1133">Transmembrane helix</keyword>
<comment type="subcellular location">
    <subcellularLocation>
        <location evidence="1">Membrane</location>
        <topology evidence="1">Multi-pass membrane protein</topology>
    </subcellularLocation>
</comment>
<dbReference type="PANTHER" id="PTHR10361:SF28">
    <property type="entry name" value="P3 PROTEIN-RELATED"/>
    <property type="match status" value="1"/>
</dbReference>
<evidence type="ECO:0000313" key="8">
    <source>
        <dbReference type="Proteomes" id="UP001050808"/>
    </source>
</evidence>
<proteinExistence type="predicted"/>
<feature type="transmembrane region" description="Helical" evidence="6">
    <location>
        <begin position="236"/>
        <end position="256"/>
    </location>
</feature>
<organism evidence="7 8">
    <name type="scientific">Streptomyces violascens</name>
    <dbReference type="NCBI Taxonomy" id="67381"/>
    <lineage>
        <taxon>Bacteria</taxon>
        <taxon>Bacillati</taxon>
        <taxon>Actinomycetota</taxon>
        <taxon>Actinomycetes</taxon>
        <taxon>Kitasatosporales</taxon>
        <taxon>Streptomycetaceae</taxon>
        <taxon>Streptomyces</taxon>
    </lineage>
</organism>
<evidence type="ECO:0000313" key="7">
    <source>
        <dbReference type="EMBL" id="GHI39861.1"/>
    </source>
</evidence>
<evidence type="ECO:0000256" key="6">
    <source>
        <dbReference type="SAM" id="Phobius"/>
    </source>
</evidence>
<evidence type="ECO:0008006" key="9">
    <source>
        <dbReference type="Google" id="ProtNLM"/>
    </source>
</evidence>
<evidence type="ECO:0000256" key="5">
    <source>
        <dbReference type="SAM" id="MobiDB-lite"/>
    </source>
</evidence>
<name>A0ABQ3QRF3_9ACTN</name>
<keyword evidence="2 6" id="KW-0812">Transmembrane</keyword>
<dbReference type="Proteomes" id="UP001050808">
    <property type="component" value="Unassembled WGS sequence"/>
</dbReference>